<dbReference type="SUPFAM" id="SSF57903">
    <property type="entry name" value="FYVE/PHD zinc finger"/>
    <property type="match status" value="1"/>
</dbReference>
<sequence>MFSFLSRLFGLNALTSDPVRENFVNELNMSKYTLSPTYELPLCVTHKEVENLIKQHKLAPLYETDDVLSESDKTCIVCFGTVRQGMNSLNCCHGKRYICTQCLLLDPTFDVKKLEMYCDLCKEKTHITVAPVNIEAEVNIISHRITNQLEKVNQKIVRRFHSFGIALDPSISPETYNSIDIKDLTDAEMARAILVSLS</sequence>
<dbReference type="EMBL" id="KB207030">
    <property type="protein sequence ID" value="ELP85806.1"/>
    <property type="molecule type" value="Genomic_DNA"/>
</dbReference>
<evidence type="ECO:0000313" key="2">
    <source>
        <dbReference type="Proteomes" id="UP000014680"/>
    </source>
</evidence>
<gene>
    <name evidence="1" type="ORF">EIN_281770</name>
</gene>
<dbReference type="VEuPathDB" id="AmoebaDB:EIN_281770"/>
<dbReference type="AlphaFoldDB" id="A0A0A1U011"/>
<dbReference type="InterPro" id="IPR011011">
    <property type="entry name" value="Znf_FYVE_PHD"/>
</dbReference>
<dbReference type="RefSeq" id="XP_004185152.1">
    <property type="nucleotide sequence ID" value="XM_004185104.1"/>
</dbReference>
<organism evidence="1 2">
    <name type="scientific">Entamoeba invadens IP1</name>
    <dbReference type="NCBI Taxonomy" id="370355"/>
    <lineage>
        <taxon>Eukaryota</taxon>
        <taxon>Amoebozoa</taxon>
        <taxon>Evosea</taxon>
        <taxon>Archamoebae</taxon>
        <taxon>Mastigamoebida</taxon>
        <taxon>Entamoebidae</taxon>
        <taxon>Entamoeba</taxon>
    </lineage>
</organism>
<accession>A0A0A1U011</accession>
<proteinExistence type="predicted"/>
<dbReference type="Proteomes" id="UP000014680">
    <property type="component" value="Unassembled WGS sequence"/>
</dbReference>
<reference evidence="1 2" key="1">
    <citation type="submission" date="2012-10" db="EMBL/GenBank/DDBJ databases">
        <authorList>
            <person name="Zafar N."/>
            <person name="Inman J."/>
            <person name="Hall N."/>
            <person name="Lorenzi H."/>
            <person name="Caler E."/>
        </authorList>
    </citation>
    <scope>NUCLEOTIDE SEQUENCE [LARGE SCALE GENOMIC DNA]</scope>
    <source>
        <strain evidence="1 2">IP1</strain>
    </source>
</reference>
<dbReference type="KEGG" id="eiv:EIN_281770"/>
<protein>
    <submittedName>
        <fullName evidence="1">Uncharacterized protein</fullName>
    </submittedName>
</protein>
<keyword evidence="2" id="KW-1185">Reference proteome</keyword>
<dbReference type="GeneID" id="14884834"/>
<name>A0A0A1U011_ENTIV</name>
<evidence type="ECO:0000313" key="1">
    <source>
        <dbReference type="EMBL" id="ELP85806.1"/>
    </source>
</evidence>